<dbReference type="GO" id="GO:0043190">
    <property type="term" value="C:ATP-binding cassette (ABC) transporter complex"/>
    <property type="evidence" value="ECO:0007669"/>
    <property type="project" value="InterPro"/>
</dbReference>
<dbReference type="Gene3D" id="3.10.105.10">
    <property type="entry name" value="Dipeptide-binding Protein, Domain 3"/>
    <property type="match status" value="1"/>
</dbReference>
<sequence>MTNKITIGVTDLSFHRVTASLLTHVLSDMGFTVKRVYSAHQENFSKLKSGEVDILCSAWLPSSHGIYKSETEAVEPLIELGLHYEPYALWGVPDYVPKEAIAEVSDLLKPEVITRMNRQIQGINPGAGITRFSIKMMEEYGLNDAGYTFHTGSEEDCFAAFEQAVANKEWVVVPLWKPQFLHHKYNIREIAEPKGLLGIVDRAVLLLRQDRASLFTEKQIEKLDSLRFSNEIIAALDYQVSREGKPLDEVTQIELNNSSFNGN</sequence>
<gene>
    <name evidence="2" type="ORF">EKG38_13215</name>
</gene>
<organism evidence="2 3">
    <name type="scientific">Shewanella canadensis</name>
    <dbReference type="NCBI Taxonomy" id="271096"/>
    <lineage>
        <taxon>Bacteria</taxon>
        <taxon>Pseudomonadati</taxon>
        <taxon>Pseudomonadota</taxon>
        <taxon>Gammaproteobacteria</taxon>
        <taxon>Alteromonadales</taxon>
        <taxon>Shewanellaceae</taxon>
        <taxon>Shewanella</taxon>
    </lineage>
</organism>
<dbReference type="Proteomes" id="UP000267448">
    <property type="component" value="Unassembled WGS sequence"/>
</dbReference>
<accession>A0A431WS81</accession>
<dbReference type="RefSeq" id="WP_126520711.1">
    <property type="nucleotide sequence ID" value="NZ_RXNU01000006.1"/>
</dbReference>
<evidence type="ECO:0000313" key="3">
    <source>
        <dbReference type="Proteomes" id="UP000267448"/>
    </source>
</evidence>
<feature type="domain" description="ABC-type glycine betaine transport system substrate-binding" evidence="1">
    <location>
        <begin position="4"/>
        <end position="250"/>
    </location>
</feature>
<evidence type="ECO:0000259" key="1">
    <source>
        <dbReference type="Pfam" id="PF04069"/>
    </source>
</evidence>
<dbReference type="AlphaFoldDB" id="A0A431WS81"/>
<dbReference type="SUPFAM" id="SSF53850">
    <property type="entry name" value="Periplasmic binding protein-like II"/>
    <property type="match status" value="1"/>
</dbReference>
<comment type="caution">
    <text evidence="2">The sequence shown here is derived from an EMBL/GenBank/DDBJ whole genome shotgun (WGS) entry which is preliminary data.</text>
</comment>
<dbReference type="InterPro" id="IPR007210">
    <property type="entry name" value="ABC_Gly_betaine_transp_sub-bd"/>
</dbReference>
<keyword evidence="3" id="KW-1185">Reference proteome</keyword>
<dbReference type="Gene3D" id="3.40.190.100">
    <property type="entry name" value="Glycine betaine-binding periplasmic protein, domain 2"/>
    <property type="match status" value="1"/>
</dbReference>
<evidence type="ECO:0000313" key="2">
    <source>
        <dbReference type="EMBL" id="RTR38470.1"/>
    </source>
</evidence>
<name>A0A431WS81_9GAMM</name>
<proteinExistence type="predicted"/>
<protein>
    <submittedName>
        <fullName evidence="2">Glycine/betaine ABC transporter</fullName>
    </submittedName>
</protein>
<dbReference type="EMBL" id="RXNU01000006">
    <property type="protein sequence ID" value="RTR38470.1"/>
    <property type="molecule type" value="Genomic_DNA"/>
</dbReference>
<dbReference type="Pfam" id="PF04069">
    <property type="entry name" value="OpuAC"/>
    <property type="match status" value="1"/>
</dbReference>
<dbReference type="OrthoDB" id="9787902at2"/>
<dbReference type="GO" id="GO:0022857">
    <property type="term" value="F:transmembrane transporter activity"/>
    <property type="evidence" value="ECO:0007669"/>
    <property type="project" value="InterPro"/>
</dbReference>
<reference evidence="2 3" key="1">
    <citation type="submission" date="2018-12" db="EMBL/GenBank/DDBJ databases">
        <authorList>
            <person name="Yu L."/>
        </authorList>
    </citation>
    <scope>NUCLEOTIDE SEQUENCE [LARGE SCALE GENOMIC DNA]</scope>
    <source>
        <strain evidence="2 3">HAW-EB2</strain>
    </source>
</reference>